<protein>
    <submittedName>
        <fullName evidence="1">Uncharacterized protein</fullName>
    </submittedName>
</protein>
<accession>A0A3S5BAS2</accession>
<evidence type="ECO:0000313" key="1">
    <source>
        <dbReference type="EMBL" id="VEL41310.1"/>
    </source>
</evidence>
<name>A0A3S5BAS2_9PLAT</name>
<dbReference type="Proteomes" id="UP000784294">
    <property type="component" value="Unassembled WGS sequence"/>
</dbReference>
<keyword evidence="2" id="KW-1185">Reference proteome</keyword>
<comment type="caution">
    <text evidence="1">The sequence shown here is derived from an EMBL/GenBank/DDBJ whole genome shotgun (WGS) entry which is preliminary data.</text>
</comment>
<dbReference type="AlphaFoldDB" id="A0A3S5BAS2"/>
<gene>
    <name evidence="1" type="ORF">PXEA_LOCUS34750</name>
</gene>
<dbReference type="EMBL" id="CAAALY010268787">
    <property type="protein sequence ID" value="VEL41310.1"/>
    <property type="molecule type" value="Genomic_DNA"/>
</dbReference>
<proteinExistence type="predicted"/>
<organism evidence="1 2">
    <name type="scientific">Protopolystoma xenopodis</name>
    <dbReference type="NCBI Taxonomy" id="117903"/>
    <lineage>
        <taxon>Eukaryota</taxon>
        <taxon>Metazoa</taxon>
        <taxon>Spiralia</taxon>
        <taxon>Lophotrochozoa</taxon>
        <taxon>Platyhelminthes</taxon>
        <taxon>Monogenea</taxon>
        <taxon>Polyopisthocotylea</taxon>
        <taxon>Polystomatidea</taxon>
        <taxon>Polystomatidae</taxon>
        <taxon>Protopolystoma</taxon>
    </lineage>
</organism>
<sequence>MHDACSTLWFGSAGDLGEFDIDNPAAINLAHWVLKCGPNLGAPVVAESGLDYTNSTYFHHRLDTKVMVPLCRLIVRTASSEHFGGRGHACRLWGILLCACAPARAYDLSVVEKKRYFQFKSYSVDSDDELKLFGTSIDISVHSLQEAEFKQPTQPVSFLNGSAGSEVCRGCPLVGPITSAEADECYRQRQA</sequence>
<reference evidence="1" key="1">
    <citation type="submission" date="2018-11" db="EMBL/GenBank/DDBJ databases">
        <authorList>
            <consortium name="Pathogen Informatics"/>
        </authorList>
    </citation>
    <scope>NUCLEOTIDE SEQUENCE</scope>
</reference>
<evidence type="ECO:0000313" key="2">
    <source>
        <dbReference type="Proteomes" id="UP000784294"/>
    </source>
</evidence>